<dbReference type="Proteomes" id="UP000186159">
    <property type="component" value="Unassembled WGS sequence"/>
</dbReference>
<evidence type="ECO:0008006" key="3">
    <source>
        <dbReference type="Google" id="ProtNLM"/>
    </source>
</evidence>
<reference evidence="1 2" key="1">
    <citation type="submission" date="2015-09" db="EMBL/GenBank/DDBJ databases">
        <title>Genome sequencing of Corynebacterium diphtheriae Bv. Gravis strain DSM 44123.</title>
        <authorList>
            <person name="Sangal V."/>
            <person name="Burkovski A."/>
        </authorList>
    </citation>
    <scope>NUCLEOTIDE SEQUENCE [LARGE SCALE GENOMIC DNA]</scope>
    <source>
        <strain evidence="1 2">DSM 44123</strain>
    </source>
</reference>
<protein>
    <recommendedName>
        <fullName evidence="3">Transposase</fullName>
    </recommendedName>
</protein>
<organism evidence="1 2">
    <name type="scientific">Corynebacterium diphtheriae bv. gravis</name>
    <dbReference type="NCBI Taxonomy" id="1720349"/>
    <lineage>
        <taxon>Bacteria</taxon>
        <taxon>Bacillati</taxon>
        <taxon>Actinomycetota</taxon>
        <taxon>Actinomycetes</taxon>
        <taxon>Mycobacteriales</taxon>
        <taxon>Corynebacteriaceae</taxon>
        <taxon>Corynebacterium</taxon>
    </lineage>
</organism>
<evidence type="ECO:0000313" key="1">
    <source>
        <dbReference type="EMBL" id="OKY21507.1"/>
    </source>
</evidence>
<evidence type="ECO:0000313" key="2">
    <source>
        <dbReference type="Proteomes" id="UP000186159"/>
    </source>
</evidence>
<dbReference type="EMBL" id="LJXR01000024">
    <property type="protein sequence ID" value="OKY21507.1"/>
    <property type="molecule type" value="Genomic_DNA"/>
</dbReference>
<proteinExistence type="predicted"/>
<sequence>MPRKFDQEAKDRVVRLVAHSEAMDASPLDVRDASLSGCLRTLWQKTHGCVEKITSCATPMSSCHVTVSNFCAITFACVAFSQFGDIRNGLRVQKLLM</sequence>
<gene>
    <name evidence="1" type="ORF">AOT42_05970</name>
</gene>
<accession>A0AAX0IZL9</accession>
<dbReference type="AlphaFoldDB" id="A0AAX0IZL9"/>
<name>A0AAX0IZL9_CORDP</name>
<comment type="caution">
    <text evidence="1">The sequence shown here is derived from an EMBL/GenBank/DDBJ whole genome shotgun (WGS) entry which is preliminary data.</text>
</comment>